<protein>
    <recommendedName>
        <fullName evidence="3">WYL domain-containing protein</fullName>
    </recommendedName>
</protein>
<dbReference type="EMBL" id="WSFA01000059">
    <property type="protein sequence ID" value="NDL40855.1"/>
    <property type="molecule type" value="Genomic_DNA"/>
</dbReference>
<evidence type="ECO:0000313" key="2">
    <source>
        <dbReference type="Proteomes" id="UP000479300"/>
    </source>
</evidence>
<gene>
    <name evidence="1" type="ORF">GPY51_19380</name>
</gene>
<dbReference type="RefSeq" id="WP_113049785.1">
    <property type="nucleotide sequence ID" value="NZ_CAWPGE010000034.1"/>
</dbReference>
<dbReference type="Proteomes" id="UP000479300">
    <property type="component" value="Unassembled WGS sequence"/>
</dbReference>
<name>A0A6L9JT11_PHOLM</name>
<organism evidence="1 2">
    <name type="scientific">Photorhabdus laumondii subsp. laumondii</name>
    <name type="common">Photorhabdus luminescens subsp. laumondii</name>
    <dbReference type="NCBI Taxonomy" id="141679"/>
    <lineage>
        <taxon>Bacteria</taxon>
        <taxon>Pseudomonadati</taxon>
        <taxon>Pseudomonadota</taxon>
        <taxon>Gammaproteobacteria</taxon>
        <taxon>Enterobacterales</taxon>
        <taxon>Morganellaceae</taxon>
        <taxon>Photorhabdus</taxon>
    </lineage>
</organism>
<evidence type="ECO:0008006" key="3">
    <source>
        <dbReference type="Google" id="ProtNLM"/>
    </source>
</evidence>
<dbReference type="AlphaFoldDB" id="A0A6L9JT11"/>
<accession>A0A6L9JT11</accession>
<comment type="caution">
    <text evidence="1">The sequence shown here is derived from an EMBL/GenBank/DDBJ whole genome shotgun (WGS) entry which is preliminary data.</text>
</comment>
<evidence type="ECO:0000313" key="1">
    <source>
        <dbReference type="EMBL" id="NDL40855.1"/>
    </source>
</evidence>
<reference evidence="1 2" key="1">
    <citation type="submission" date="2019-12" db="EMBL/GenBank/DDBJ databases">
        <title>Engineering Photorhabdus to improve their lethality against agricultural pests.</title>
        <authorList>
            <person name="Machado R.A.R."/>
        </authorList>
    </citation>
    <scope>NUCLEOTIDE SEQUENCE [LARGE SCALE GENOMIC DNA]</scope>
    <source>
        <strain evidence="1 2">EN01</strain>
    </source>
</reference>
<sequence length="221" mass="26339">MTTFLWVLGTIIVFSIGTYATTEENKKLKEQAKKTDEQLKIQDEQLRIQDNLIRGYKSDIETLKNGFLLNFKSEREFQNYLKTLSDDELWELQMEVESYIDKRERGENDDNDIEHNVDVWNESQSNEFKENLSIIWADSPISVEFSYRDLNNNRSRRNVLLNEVSINSEDEPYFNCFCMNASDNRIFKVKRITSKIQYAGKKYSKEEFFNDILQLNSWKFL</sequence>
<proteinExistence type="predicted"/>